<feature type="domain" description="Formyl transferase N-terminal" evidence="1">
    <location>
        <begin position="65"/>
        <end position="155"/>
    </location>
</feature>
<dbReference type="Proteomes" id="UP000037982">
    <property type="component" value="Unassembled WGS sequence"/>
</dbReference>
<organism evidence="2 3">
    <name type="scientific">Streptomyces chattanoogensis</name>
    <dbReference type="NCBI Taxonomy" id="66876"/>
    <lineage>
        <taxon>Bacteria</taxon>
        <taxon>Bacillati</taxon>
        <taxon>Actinomycetota</taxon>
        <taxon>Actinomycetes</taxon>
        <taxon>Kitasatosporales</taxon>
        <taxon>Streptomycetaceae</taxon>
        <taxon>Streptomyces</taxon>
    </lineage>
</organism>
<dbReference type="EMBL" id="LGKG01000112">
    <property type="protein sequence ID" value="KPC64160.1"/>
    <property type="molecule type" value="Genomic_DNA"/>
</dbReference>
<evidence type="ECO:0000313" key="3">
    <source>
        <dbReference type="Proteomes" id="UP000037982"/>
    </source>
</evidence>
<dbReference type="SUPFAM" id="SSF53328">
    <property type="entry name" value="Formyltransferase"/>
    <property type="match status" value="1"/>
</dbReference>
<gene>
    <name evidence="2" type="ORF">ADL29_14225</name>
</gene>
<dbReference type="GO" id="GO:0016740">
    <property type="term" value="F:transferase activity"/>
    <property type="evidence" value="ECO:0007669"/>
    <property type="project" value="UniProtKB-KW"/>
</dbReference>
<name>A0A0N0H1E0_9ACTN</name>
<evidence type="ECO:0000313" key="2">
    <source>
        <dbReference type="EMBL" id="KPC64160.1"/>
    </source>
</evidence>
<dbReference type="AlphaFoldDB" id="A0A0N0H1E0"/>
<comment type="caution">
    <text evidence="2">The sequence shown here is derived from an EMBL/GenBank/DDBJ whole genome shotgun (WGS) entry which is preliminary data.</text>
</comment>
<evidence type="ECO:0000259" key="1">
    <source>
        <dbReference type="Pfam" id="PF00551"/>
    </source>
</evidence>
<dbReference type="InterPro" id="IPR036477">
    <property type="entry name" value="Formyl_transf_N_sf"/>
</dbReference>
<dbReference type="PATRIC" id="fig|66876.3.peg.3137"/>
<dbReference type="Gene3D" id="3.40.50.12230">
    <property type="match status" value="1"/>
</dbReference>
<keyword evidence="3" id="KW-1185">Reference proteome</keyword>
<protein>
    <submittedName>
        <fullName evidence="2">Methionyl-tRNA formyltransferase</fullName>
    </submittedName>
</protein>
<dbReference type="RefSeq" id="WP_046925543.1">
    <property type="nucleotide sequence ID" value="NZ_JBIAXE010000011.1"/>
</dbReference>
<keyword evidence="2" id="KW-0808">Transferase</keyword>
<dbReference type="Pfam" id="PF00551">
    <property type="entry name" value="Formyl_trans_N"/>
    <property type="match status" value="1"/>
</dbReference>
<accession>A0A0N0H1E0</accession>
<proteinExistence type="predicted"/>
<dbReference type="InterPro" id="IPR002376">
    <property type="entry name" value="Formyl_transf_N"/>
</dbReference>
<reference evidence="3" key="1">
    <citation type="submission" date="2015-07" db="EMBL/GenBank/DDBJ databases">
        <authorList>
            <person name="Ju K.-S."/>
            <person name="Doroghazi J.R."/>
            <person name="Metcalf W.W."/>
        </authorList>
    </citation>
    <scope>NUCLEOTIDE SEQUENCE [LARGE SCALE GENOMIC DNA]</scope>
    <source>
        <strain evidence="3">NRRL ISP-5002</strain>
    </source>
</reference>
<sequence length="211" mass="23838">MSTTTTQENTMSPIQDRILLLLCPEADTVTWCQTAEEFTRSIFPNVEAIYWAPGDPYPAELDAWEGEWIISFRGDLIVPERVYTKAKKGALNCHPCPPHFRGLGGHIYAIYENHETFGSTFHHMAKSVDTGQIIDVKRFAIAPNETATSLRHHVGAVSLAQYFELVSQYIAKGVPLPTSTENWGEKLFTSKALAKWIEEKKAVEPDHRCFR</sequence>